<evidence type="ECO:0000313" key="6">
    <source>
        <dbReference type="Proteomes" id="UP000588068"/>
    </source>
</evidence>
<dbReference type="Pfam" id="PF00196">
    <property type="entry name" value="GerE"/>
    <property type="match status" value="1"/>
</dbReference>
<comment type="caution">
    <text evidence="5">The sequence shown here is derived from an EMBL/GenBank/DDBJ whole genome shotgun (WGS) entry which is preliminary data.</text>
</comment>
<dbReference type="Proteomes" id="UP000588068">
    <property type="component" value="Unassembled WGS sequence"/>
</dbReference>
<reference evidence="5 6" key="1">
    <citation type="submission" date="2020-08" db="EMBL/GenBank/DDBJ databases">
        <title>Genomic Encyclopedia of Type Strains, Phase IV (KMG-IV): sequencing the most valuable type-strain genomes for metagenomic binning, comparative biology and taxonomic classification.</title>
        <authorList>
            <person name="Goeker M."/>
        </authorList>
    </citation>
    <scope>NUCLEOTIDE SEQUENCE [LARGE SCALE GENOMIC DNA]</scope>
    <source>
        <strain evidence="5 6">DSM 26723</strain>
    </source>
</reference>
<dbReference type="PROSITE" id="PS50043">
    <property type="entry name" value="HTH_LUXR_2"/>
    <property type="match status" value="1"/>
</dbReference>
<protein>
    <submittedName>
        <fullName evidence="5">DNA-binding CsgD family transcriptional regulator</fullName>
    </submittedName>
</protein>
<gene>
    <name evidence="5" type="ORF">HNQ60_001098</name>
</gene>
<keyword evidence="2 5" id="KW-0238">DNA-binding</keyword>
<sequence>MSALPQSSCELGIIEIAQEITAIGRTIGLPMIATCADISSARPVTIGDNTPVATLFEFANDAHEYWLQSDLALGNAIITIIRWTAEPFYYDRGTIGGWRPLRIAPELEREKDRMTLSIRGAIVAPIHLPGGVVGGVVWATDEPHGRVPDIFDKHAARLHVLALRFISACNAAMYGEPSIRSYRLTRREVQCLKLAAAGKTDEEISIILDVSIPTVRFHLKKAGCKLGENGRMRIVHHAAALGFVSMRLQ</sequence>
<dbReference type="PANTHER" id="PTHR44688:SF16">
    <property type="entry name" value="DNA-BINDING TRANSCRIPTIONAL ACTIVATOR DEVR_DOSR"/>
    <property type="match status" value="1"/>
</dbReference>
<proteinExistence type="predicted"/>
<dbReference type="GO" id="GO:0003677">
    <property type="term" value="F:DNA binding"/>
    <property type="evidence" value="ECO:0007669"/>
    <property type="project" value="UniProtKB-KW"/>
</dbReference>
<dbReference type="Gene3D" id="1.10.10.10">
    <property type="entry name" value="Winged helix-like DNA-binding domain superfamily/Winged helix DNA-binding domain"/>
    <property type="match status" value="1"/>
</dbReference>
<keyword evidence="3" id="KW-0804">Transcription</keyword>
<accession>A0A841HJC1</accession>
<dbReference type="CDD" id="cd06170">
    <property type="entry name" value="LuxR_C_like"/>
    <property type="match status" value="1"/>
</dbReference>
<dbReference type="RefSeq" id="WP_184329992.1">
    <property type="nucleotide sequence ID" value="NZ_JACHHZ010000001.1"/>
</dbReference>
<dbReference type="PANTHER" id="PTHR44688">
    <property type="entry name" value="DNA-BINDING TRANSCRIPTIONAL ACTIVATOR DEVR_DOSR"/>
    <property type="match status" value="1"/>
</dbReference>
<evidence type="ECO:0000259" key="4">
    <source>
        <dbReference type="PROSITE" id="PS50043"/>
    </source>
</evidence>
<evidence type="ECO:0000313" key="5">
    <source>
        <dbReference type="EMBL" id="MBB6092252.1"/>
    </source>
</evidence>
<evidence type="ECO:0000256" key="3">
    <source>
        <dbReference type="ARBA" id="ARBA00023163"/>
    </source>
</evidence>
<evidence type="ECO:0000256" key="2">
    <source>
        <dbReference type="ARBA" id="ARBA00023125"/>
    </source>
</evidence>
<keyword evidence="6" id="KW-1185">Reference proteome</keyword>
<keyword evidence="1" id="KW-0805">Transcription regulation</keyword>
<dbReference type="InterPro" id="IPR036388">
    <property type="entry name" value="WH-like_DNA-bd_sf"/>
</dbReference>
<name>A0A841HJC1_9GAMM</name>
<feature type="domain" description="HTH luxR-type" evidence="4">
    <location>
        <begin position="177"/>
        <end position="242"/>
    </location>
</feature>
<dbReference type="EMBL" id="JACHHZ010000001">
    <property type="protein sequence ID" value="MBB6092252.1"/>
    <property type="molecule type" value="Genomic_DNA"/>
</dbReference>
<organism evidence="5 6">
    <name type="scientific">Povalibacter uvarum</name>
    <dbReference type="NCBI Taxonomy" id="732238"/>
    <lineage>
        <taxon>Bacteria</taxon>
        <taxon>Pseudomonadati</taxon>
        <taxon>Pseudomonadota</taxon>
        <taxon>Gammaproteobacteria</taxon>
        <taxon>Steroidobacterales</taxon>
        <taxon>Steroidobacteraceae</taxon>
        <taxon>Povalibacter</taxon>
    </lineage>
</organism>
<dbReference type="InterPro" id="IPR000792">
    <property type="entry name" value="Tscrpt_reg_LuxR_C"/>
</dbReference>
<dbReference type="SUPFAM" id="SSF46894">
    <property type="entry name" value="C-terminal effector domain of the bipartite response regulators"/>
    <property type="match status" value="1"/>
</dbReference>
<dbReference type="SMART" id="SM00421">
    <property type="entry name" value="HTH_LUXR"/>
    <property type="match status" value="1"/>
</dbReference>
<dbReference type="AlphaFoldDB" id="A0A841HJC1"/>
<dbReference type="GO" id="GO:0006355">
    <property type="term" value="P:regulation of DNA-templated transcription"/>
    <property type="evidence" value="ECO:0007669"/>
    <property type="project" value="InterPro"/>
</dbReference>
<dbReference type="InterPro" id="IPR016032">
    <property type="entry name" value="Sig_transdc_resp-reg_C-effctor"/>
</dbReference>
<dbReference type="PRINTS" id="PR00038">
    <property type="entry name" value="HTHLUXR"/>
</dbReference>
<evidence type="ECO:0000256" key="1">
    <source>
        <dbReference type="ARBA" id="ARBA00023015"/>
    </source>
</evidence>